<sequence length="112" mass="12665">MKKIEAIVRPTKLEEVKRSLEDVGFNSLTITDVKGRGQQKGIIQQWRGQEYRVDLLQKVKIELTVNDEDVDKVIDTIVSSARTENIGDGKIFVLPVEMAVRIRTGERDGKAI</sequence>
<evidence type="ECO:0000256" key="1">
    <source>
        <dbReference type="RuleBase" id="RU003936"/>
    </source>
</evidence>
<dbReference type="InterPro" id="IPR011322">
    <property type="entry name" value="N-reg_PII-like_a/b"/>
</dbReference>
<dbReference type="Pfam" id="PF00543">
    <property type="entry name" value="P-II"/>
    <property type="match status" value="1"/>
</dbReference>
<gene>
    <name evidence="2" type="ORF">RG963_11335</name>
</gene>
<dbReference type="PROSITE" id="PS51343">
    <property type="entry name" value="PII_GLNB_DOM"/>
    <property type="match status" value="1"/>
</dbReference>
<dbReference type="PANTHER" id="PTHR30115:SF11">
    <property type="entry name" value="NITROGEN REGULATORY PROTEIN P-II HOMOLOG"/>
    <property type="match status" value="1"/>
</dbReference>
<dbReference type="Proteomes" id="UP001246244">
    <property type="component" value="Unassembled WGS sequence"/>
</dbReference>
<dbReference type="PROSITE" id="PS00638">
    <property type="entry name" value="PII_GLNB_CTER"/>
    <property type="match status" value="1"/>
</dbReference>
<accession>A0ABU2D306</accession>
<dbReference type="Gene3D" id="3.30.70.120">
    <property type="match status" value="1"/>
</dbReference>
<keyword evidence="3" id="KW-1185">Reference proteome</keyword>
<dbReference type="EMBL" id="JAVKPK010000046">
    <property type="protein sequence ID" value="MDR7666363.1"/>
    <property type="molecule type" value="Genomic_DNA"/>
</dbReference>
<organism evidence="2 3">
    <name type="scientific">Methanosarcina baikalica</name>
    <dbReference type="NCBI Taxonomy" id="3073890"/>
    <lineage>
        <taxon>Archaea</taxon>
        <taxon>Methanobacteriati</taxon>
        <taxon>Methanobacteriota</taxon>
        <taxon>Stenosarchaea group</taxon>
        <taxon>Methanomicrobia</taxon>
        <taxon>Methanosarcinales</taxon>
        <taxon>Methanosarcinaceae</taxon>
        <taxon>Methanosarcina</taxon>
    </lineage>
</organism>
<dbReference type="PANTHER" id="PTHR30115">
    <property type="entry name" value="NITROGEN REGULATORY PROTEIN P-II"/>
    <property type="match status" value="1"/>
</dbReference>
<comment type="caution">
    <text evidence="2">The sequence shown here is derived from an EMBL/GenBank/DDBJ whole genome shotgun (WGS) entry which is preliminary data.</text>
</comment>
<protein>
    <submittedName>
        <fullName evidence="2">P-II family nitrogen regulator</fullName>
    </submittedName>
</protein>
<proteinExistence type="inferred from homology"/>
<dbReference type="SUPFAM" id="SSF54913">
    <property type="entry name" value="GlnB-like"/>
    <property type="match status" value="1"/>
</dbReference>
<dbReference type="SMART" id="SM00938">
    <property type="entry name" value="P-II"/>
    <property type="match status" value="1"/>
</dbReference>
<reference evidence="3" key="1">
    <citation type="submission" date="2023-07" db="EMBL/GenBank/DDBJ databases">
        <title>Whole-genome sequencing of a new Methanosarcina sp. Z-7115.</title>
        <authorList>
            <person name="Zhilina T.N."/>
            <person name="Merkel A.Y."/>
        </authorList>
    </citation>
    <scope>NUCLEOTIDE SEQUENCE [LARGE SCALE GENOMIC DNA]</scope>
    <source>
        <strain evidence="3">Z-7115</strain>
    </source>
</reference>
<dbReference type="InterPro" id="IPR002187">
    <property type="entry name" value="N-reg_PII"/>
</dbReference>
<evidence type="ECO:0000313" key="2">
    <source>
        <dbReference type="EMBL" id="MDR7666363.1"/>
    </source>
</evidence>
<dbReference type="InterPro" id="IPR017918">
    <property type="entry name" value="N-reg_PII_CS"/>
</dbReference>
<dbReference type="RefSeq" id="WP_310576391.1">
    <property type="nucleotide sequence ID" value="NZ_JAVKPK010000046.1"/>
</dbReference>
<comment type="similarity">
    <text evidence="1">Belongs to the P(II) protein family.</text>
</comment>
<dbReference type="PRINTS" id="PR00340">
    <property type="entry name" value="PIIGLNB"/>
</dbReference>
<name>A0ABU2D306_9EURY</name>
<evidence type="ECO:0000313" key="3">
    <source>
        <dbReference type="Proteomes" id="UP001246244"/>
    </source>
</evidence>
<dbReference type="InterPro" id="IPR015867">
    <property type="entry name" value="N-reg_PII/ATP_PRibTrfase_C"/>
</dbReference>